<dbReference type="EMBL" id="CP126746">
    <property type="protein sequence ID" value="WMB12236.1"/>
    <property type="molecule type" value="Genomic_DNA"/>
</dbReference>
<evidence type="ECO:0000256" key="1">
    <source>
        <dbReference type="SAM" id="SignalP"/>
    </source>
</evidence>
<reference evidence="2 4" key="1">
    <citation type="submission" date="2020-10" db="EMBL/GenBank/DDBJ databases">
        <title>Genomic surveiliance of eskapee pathogens from blood stream infections in KZN.</title>
        <authorList>
            <person name="Hetsa B.A."/>
            <person name="Amoako D.G."/>
            <person name="Akebe A.L.K."/>
            <person name="Essack S."/>
        </authorList>
    </citation>
    <scope>NUCLEOTIDE SEQUENCE [LARGE SCALE GENOMIC DNA]</scope>
    <source>
        <strain evidence="2 4">E6</strain>
    </source>
</reference>
<dbReference type="InterPro" id="IPR010546">
    <property type="entry name" value="DUF1120"/>
</dbReference>
<dbReference type="AlphaFoldDB" id="A0AAN4DN68"/>
<dbReference type="Pfam" id="PF06551">
    <property type="entry name" value="DUF1120"/>
    <property type="match status" value="1"/>
</dbReference>
<gene>
    <name evidence="2" type="ORF">ISX34_11815</name>
    <name evidence="3" type="ORF">QPR60_05145</name>
</gene>
<dbReference type="Proteomes" id="UP000662438">
    <property type="component" value="Unassembled WGS sequence"/>
</dbReference>
<organism evidence="2 4">
    <name type="scientific">Enterobacter hormaechei</name>
    <dbReference type="NCBI Taxonomy" id="158836"/>
    <lineage>
        <taxon>Bacteria</taxon>
        <taxon>Pseudomonadati</taxon>
        <taxon>Pseudomonadota</taxon>
        <taxon>Gammaproteobacteria</taxon>
        <taxon>Enterobacterales</taxon>
        <taxon>Enterobacteriaceae</taxon>
        <taxon>Enterobacter</taxon>
        <taxon>Enterobacter cloacae complex</taxon>
    </lineage>
</organism>
<feature type="signal peptide" evidence="1">
    <location>
        <begin position="1"/>
        <end position="19"/>
    </location>
</feature>
<accession>A0AAN4DN68</accession>
<dbReference type="Proteomes" id="UP001229386">
    <property type="component" value="Chromosome"/>
</dbReference>
<keyword evidence="1" id="KW-0732">Signal</keyword>
<evidence type="ECO:0000313" key="4">
    <source>
        <dbReference type="Proteomes" id="UP000662438"/>
    </source>
</evidence>
<protein>
    <submittedName>
        <fullName evidence="2">DUF1120 domain-containing protein</fullName>
    </submittedName>
</protein>
<proteinExistence type="predicted"/>
<reference evidence="3" key="2">
    <citation type="journal article" date="2023" name="J. Antimicrob. Chemother.">
        <title>Emergence of OXA-48-producing Enterobacter hormaechei in a Swiss companion animal clinic and their genetic relationship to clinical human isolates.</title>
        <authorList>
            <person name="Dona V."/>
            <person name="Nordmann P."/>
            <person name="Kittl S."/>
            <person name="Schuller S."/>
            <person name="Bouvier M."/>
            <person name="Poirel L."/>
            <person name="Endimiani A."/>
            <person name="Perreten V."/>
        </authorList>
    </citation>
    <scope>NUCLEOTIDE SEQUENCE</scope>
    <source>
        <strain evidence="3">Ehh_25</strain>
    </source>
</reference>
<dbReference type="RefSeq" id="WP_006809899.1">
    <property type="nucleotide sequence ID" value="NZ_CAIZUP010000003.1"/>
</dbReference>
<evidence type="ECO:0000313" key="3">
    <source>
        <dbReference type="EMBL" id="WMB12236.1"/>
    </source>
</evidence>
<sequence>MKKILLASTLALCVTSAFAADPSAVLKVKGTLTNAACTPELSNGGVVDYGMIRLGELSATATNQLGQKNIDLTISCASNTKVGFQVDDDRNSSDAYLTVENAYFNGSSASLGFDTYGVGVTDGGVKIGSWAVSARTDSILADGKSVDFISSPDWSDSGAPNWTSNATKGQLSPTRAVYSVAATGTLEPVAFKSVTFPLQVSLAIQNTATLAITDDTAIDGQATITLKYL</sequence>
<evidence type="ECO:0000313" key="2">
    <source>
        <dbReference type="EMBL" id="MBF1970555.1"/>
    </source>
</evidence>
<feature type="chain" id="PRO_5044474440" evidence="1">
    <location>
        <begin position="20"/>
        <end position="229"/>
    </location>
</feature>
<dbReference type="GeneID" id="93200649"/>
<name>A0AAN4DN68_9ENTR</name>
<dbReference type="EMBL" id="JADIXG010000010">
    <property type="protein sequence ID" value="MBF1970555.1"/>
    <property type="molecule type" value="Genomic_DNA"/>
</dbReference>